<dbReference type="InterPro" id="IPR050834">
    <property type="entry name" value="Glycosyltransf_2"/>
</dbReference>
<dbReference type="SUPFAM" id="SSF53448">
    <property type="entry name" value="Nucleotide-diphospho-sugar transferases"/>
    <property type="match status" value="1"/>
</dbReference>
<proteinExistence type="predicted"/>
<keyword evidence="3" id="KW-1185">Reference proteome</keyword>
<dbReference type="InterPro" id="IPR029044">
    <property type="entry name" value="Nucleotide-diphossugar_trans"/>
</dbReference>
<dbReference type="InterPro" id="IPR001173">
    <property type="entry name" value="Glyco_trans_2-like"/>
</dbReference>
<sequence length="316" mass="35814">MKSPLLGKPFLTVVMRTQGNRIATMREALLCLSTQTSQDFEVCIVGHDLDADRQRAVERVIADFHVELRDRVRLVRATGGTRATPLNVGFADARGHYIAAFDDDDLLLEHWVETFEHLARRAPGQVLRQVAVGQDWELTPSATGGTASHAVGGMKPLYATHFDLFDHFIENRTPLHCVAFPRTLFHERGERFDETLTTFEDWDYLLRVALLVGVTASPSVGCIYRHWRNLETSVVVHDDAEWHANCGHVVRKLDQVPVLFPAGSVQRLRDMASELERLRLAEKAKADQIAKMERSRTWRVATFLRRLSGRSARRPA</sequence>
<keyword evidence="2" id="KW-0808">Transferase</keyword>
<dbReference type="EMBL" id="WOXT01000006">
    <property type="protein sequence ID" value="MUV15695.1"/>
    <property type="molecule type" value="Genomic_DNA"/>
</dbReference>
<evidence type="ECO:0000313" key="3">
    <source>
        <dbReference type="Proteomes" id="UP000479692"/>
    </source>
</evidence>
<dbReference type="Gene3D" id="3.90.550.10">
    <property type="entry name" value="Spore Coat Polysaccharide Biosynthesis Protein SpsA, Chain A"/>
    <property type="match status" value="1"/>
</dbReference>
<accession>A0A7C9HNW8</accession>
<dbReference type="Proteomes" id="UP000479692">
    <property type="component" value="Unassembled WGS sequence"/>
</dbReference>
<dbReference type="PANTHER" id="PTHR43685:SF11">
    <property type="entry name" value="GLYCOSYLTRANSFERASE TAGX-RELATED"/>
    <property type="match status" value="1"/>
</dbReference>
<gene>
    <name evidence="2" type="ORF">GN331_15950</name>
</gene>
<dbReference type="Pfam" id="PF00535">
    <property type="entry name" value="Glycos_transf_2"/>
    <property type="match status" value="1"/>
</dbReference>
<dbReference type="AlphaFoldDB" id="A0A7C9HNW8"/>
<evidence type="ECO:0000259" key="1">
    <source>
        <dbReference type="Pfam" id="PF00535"/>
    </source>
</evidence>
<feature type="domain" description="Glycosyltransferase 2-like" evidence="1">
    <location>
        <begin position="20"/>
        <end position="121"/>
    </location>
</feature>
<dbReference type="GO" id="GO:0016740">
    <property type="term" value="F:transferase activity"/>
    <property type="evidence" value="ECO:0007669"/>
    <property type="project" value="UniProtKB-KW"/>
</dbReference>
<dbReference type="PANTHER" id="PTHR43685">
    <property type="entry name" value="GLYCOSYLTRANSFERASE"/>
    <property type="match status" value="1"/>
</dbReference>
<dbReference type="CDD" id="cd00761">
    <property type="entry name" value="Glyco_tranf_GTA_type"/>
    <property type="match status" value="1"/>
</dbReference>
<comment type="caution">
    <text evidence="2">The sequence shown here is derived from an EMBL/GenBank/DDBJ whole genome shotgun (WGS) entry which is preliminary data.</text>
</comment>
<organism evidence="2 3">
    <name type="scientific">Noviluteimonas gilva</name>
    <dbReference type="NCBI Taxonomy" id="2682097"/>
    <lineage>
        <taxon>Bacteria</taxon>
        <taxon>Pseudomonadati</taxon>
        <taxon>Pseudomonadota</taxon>
        <taxon>Gammaproteobacteria</taxon>
        <taxon>Lysobacterales</taxon>
        <taxon>Lysobacteraceae</taxon>
        <taxon>Noviluteimonas</taxon>
    </lineage>
</organism>
<evidence type="ECO:0000313" key="2">
    <source>
        <dbReference type="EMBL" id="MUV15695.1"/>
    </source>
</evidence>
<protein>
    <submittedName>
        <fullName evidence="2">Glycosyltransferase</fullName>
    </submittedName>
</protein>
<name>A0A7C9HNW8_9GAMM</name>
<dbReference type="RefSeq" id="WP_156643285.1">
    <property type="nucleotide sequence ID" value="NZ_WOXT01000006.1"/>
</dbReference>
<reference evidence="2 3" key="1">
    <citation type="submission" date="2019-12" db="EMBL/GenBank/DDBJ databases">
        <authorList>
            <person name="Xu J."/>
        </authorList>
    </citation>
    <scope>NUCLEOTIDE SEQUENCE [LARGE SCALE GENOMIC DNA]</scope>
    <source>
        <strain evidence="2 3">HX-5-24</strain>
    </source>
</reference>